<gene>
    <name evidence="1" type="ORF">IT774_09730</name>
</gene>
<protein>
    <recommendedName>
        <fullName evidence="3">VOC domain-containing protein</fullName>
    </recommendedName>
</protein>
<dbReference type="EMBL" id="CP064795">
    <property type="protein sequence ID" value="QPG04523.1"/>
    <property type="molecule type" value="Genomic_DNA"/>
</dbReference>
<dbReference type="RefSeq" id="WP_195809617.1">
    <property type="nucleotide sequence ID" value="NZ_CP064795.1"/>
</dbReference>
<dbReference type="InterPro" id="IPR029068">
    <property type="entry name" value="Glyas_Bleomycin-R_OHBP_Dase"/>
</dbReference>
<sequence length="71" mass="7697">MFETDPLEELVANLMASGLQFVQLPTATTAAWQKATLYDPAGNLVTLYRATAQMPITASLRATSNVMPHTD</sequence>
<evidence type="ECO:0008006" key="3">
    <source>
        <dbReference type="Google" id="ProtNLM"/>
    </source>
</evidence>
<dbReference type="SUPFAM" id="SSF54593">
    <property type="entry name" value="Glyoxalase/Bleomycin resistance protein/Dihydroxybiphenyl dioxygenase"/>
    <property type="match status" value="1"/>
</dbReference>
<evidence type="ECO:0000313" key="2">
    <source>
        <dbReference type="Proteomes" id="UP000595095"/>
    </source>
</evidence>
<proteinExistence type="predicted"/>
<dbReference type="KEGG" id="smaa:IT774_09730"/>
<keyword evidence="2" id="KW-1185">Reference proteome</keyword>
<accession>A0A7S9DV82</accession>
<reference evidence="1 2" key="1">
    <citation type="submission" date="2020-11" db="EMBL/GenBank/DDBJ databases">
        <title>Complete genome sequence for Salinimonas sp. strain G2-b.</title>
        <authorList>
            <person name="Park S.-J."/>
        </authorList>
    </citation>
    <scope>NUCLEOTIDE SEQUENCE [LARGE SCALE GENOMIC DNA]</scope>
    <source>
        <strain evidence="1 2">G2-b</strain>
    </source>
</reference>
<organism evidence="1 2">
    <name type="scientific">Salinimonas marina</name>
    <dbReference type="NCBI Taxonomy" id="2785918"/>
    <lineage>
        <taxon>Bacteria</taxon>
        <taxon>Pseudomonadati</taxon>
        <taxon>Pseudomonadota</taxon>
        <taxon>Gammaproteobacteria</taxon>
        <taxon>Alteromonadales</taxon>
        <taxon>Alteromonadaceae</taxon>
        <taxon>Alteromonas/Salinimonas group</taxon>
        <taxon>Salinimonas</taxon>
    </lineage>
</organism>
<dbReference type="Gene3D" id="3.10.180.10">
    <property type="entry name" value="2,3-Dihydroxybiphenyl 1,2-Dioxygenase, domain 1"/>
    <property type="match status" value="1"/>
</dbReference>
<name>A0A7S9DV82_9ALTE</name>
<evidence type="ECO:0000313" key="1">
    <source>
        <dbReference type="EMBL" id="QPG04523.1"/>
    </source>
</evidence>
<dbReference type="Proteomes" id="UP000595095">
    <property type="component" value="Chromosome"/>
</dbReference>
<dbReference type="AlphaFoldDB" id="A0A7S9DV82"/>